<name>A0AA85BJ14_9TREM</name>
<evidence type="ECO:0000313" key="2">
    <source>
        <dbReference type="WBParaSite" id="SMTH1_57550.1"/>
    </source>
</evidence>
<protein>
    <recommendedName>
        <fullName evidence="3">Reverse transcriptase domain-containing protein</fullName>
    </recommendedName>
</protein>
<dbReference type="PANTHER" id="PTHR19446">
    <property type="entry name" value="REVERSE TRANSCRIPTASES"/>
    <property type="match status" value="1"/>
</dbReference>
<evidence type="ECO:0000313" key="1">
    <source>
        <dbReference type="Proteomes" id="UP000050791"/>
    </source>
</evidence>
<proteinExistence type="predicted"/>
<dbReference type="WBParaSite" id="SMTH1_57550.1">
    <property type="protein sequence ID" value="SMTH1_57550.1"/>
    <property type="gene ID" value="SMTH1_57550"/>
</dbReference>
<sequence length="118" mass="13218">MSLQQSGLPKDWKNTIISSVYKAGSRDLVDNYQPVGITSAVVKLMERIIRMASLNHVEGKNLLSSKQHGFRKGPSRLTNLLIAKIDWAGAKDRNIPVDVIFINLSKAFDRITHLVFKS</sequence>
<dbReference type="Proteomes" id="UP000050791">
    <property type="component" value="Unassembled WGS sequence"/>
</dbReference>
<accession>A0AA85BJ14</accession>
<reference evidence="2" key="1">
    <citation type="submission" date="2023-11" db="UniProtKB">
        <authorList>
            <consortium name="WormBaseParasite"/>
        </authorList>
    </citation>
    <scope>IDENTIFICATION</scope>
</reference>
<organism evidence="1 2">
    <name type="scientific">Schistosoma mattheei</name>
    <dbReference type="NCBI Taxonomy" id="31246"/>
    <lineage>
        <taxon>Eukaryota</taxon>
        <taxon>Metazoa</taxon>
        <taxon>Spiralia</taxon>
        <taxon>Lophotrochozoa</taxon>
        <taxon>Platyhelminthes</taxon>
        <taxon>Trematoda</taxon>
        <taxon>Digenea</taxon>
        <taxon>Strigeidida</taxon>
        <taxon>Schistosomatoidea</taxon>
        <taxon>Schistosomatidae</taxon>
        <taxon>Schistosoma</taxon>
    </lineage>
</organism>
<dbReference type="AlphaFoldDB" id="A0AA85BJ14"/>
<evidence type="ECO:0008006" key="3">
    <source>
        <dbReference type="Google" id="ProtNLM"/>
    </source>
</evidence>